<name>A0A7S0NH03_9EUKA</name>
<reference evidence="1" key="1">
    <citation type="submission" date="2021-01" db="EMBL/GenBank/DDBJ databases">
        <authorList>
            <person name="Corre E."/>
            <person name="Pelletier E."/>
            <person name="Niang G."/>
            <person name="Scheremetjew M."/>
            <person name="Finn R."/>
            <person name="Kale V."/>
            <person name="Holt S."/>
            <person name="Cochrane G."/>
            <person name="Meng A."/>
            <person name="Brown T."/>
            <person name="Cohen L."/>
        </authorList>
    </citation>
    <scope>NUCLEOTIDE SEQUENCE</scope>
    <source>
        <strain evidence="1">CCMP1374</strain>
    </source>
</reference>
<gene>
    <name evidence="1" type="ORF">PANT1444_LOCUS21674</name>
</gene>
<dbReference type="EMBL" id="HBEP01038249">
    <property type="protein sequence ID" value="CAD8512017.1"/>
    <property type="molecule type" value="Transcribed_RNA"/>
</dbReference>
<sequence>METFVVAFAFAAPMAFNPVGSAGAVGAGDHFLRLLKEVMPGYSSNSSAIAGWPAGPHGPYTIEGGWPIYSETSAYCVVMWLSGKAVAGSGTLVVEMGTLLGHSSRCLASGLELRQGVAQLRKAAAESLYLAFDFFRSVPSPAKKLFRDAEAARASLWLPFWLNKPHHPVLAAVQHASGASSRGYDKRVWGALMVDPVYHGPHRAVPGDIGKVAPATLATFAPEVPIEVFSIDSAKSHDQFINQAASVWPRLRVGSVIHLLDFVKHQLHFFIAEFVLPGHVEVAYASFFSSCWSFVVRRAPLDWARVRRFSFASRTAAQWAAVASEIDAIILRQAANFHPPPSALADLQRRVRDQHRFKLGAAALRRMKTRSVAARESQARVRQVDT</sequence>
<protein>
    <submittedName>
        <fullName evidence="1">Uncharacterized protein</fullName>
    </submittedName>
</protein>
<proteinExistence type="predicted"/>
<organism evidence="1">
    <name type="scientific">Phaeocystis antarctica</name>
    <dbReference type="NCBI Taxonomy" id="33657"/>
    <lineage>
        <taxon>Eukaryota</taxon>
        <taxon>Haptista</taxon>
        <taxon>Haptophyta</taxon>
        <taxon>Prymnesiophyceae</taxon>
        <taxon>Phaeocystales</taxon>
        <taxon>Phaeocystaceae</taxon>
        <taxon>Phaeocystis</taxon>
    </lineage>
</organism>
<dbReference type="AlphaFoldDB" id="A0A7S0NH03"/>
<accession>A0A7S0NH03</accession>
<evidence type="ECO:0000313" key="1">
    <source>
        <dbReference type="EMBL" id="CAD8512017.1"/>
    </source>
</evidence>